<organism evidence="2">
    <name type="scientific">Sulfolobus polyhedral virus 1</name>
    <name type="common">SPV1</name>
    <dbReference type="NCBI Taxonomy" id="1982658"/>
    <lineage>
        <taxon>Viruses</taxon>
        <taxon>Viruses incertae sedis</taxon>
        <taxon>Portogloboviridae</taxon>
        <taxon>Alphaportoglobovirus</taxon>
        <taxon>Alphaportoglobovirus beppuense</taxon>
        <taxon>Sulfolobus alphaportoglobovirus 1</taxon>
    </lineage>
</organism>
<dbReference type="EMBL" id="KY780159">
    <property type="protein sequence ID" value="ARM37801.1"/>
    <property type="molecule type" value="Genomic_DNA"/>
</dbReference>
<feature type="region of interest" description="Disordered" evidence="1">
    <location>
        <begin position="1"/>
        <end position="50"/>
    </location>
</feature>
<keyword evidence="3" id="KW-1185">Reference proteome</keyword>
<evidence type="ECO:0000256" key="1">
    <source>
        <dbReference type="SAM" id="MobiDB-lite"/>
    </source>
</evidence>
<dbReference type="KEGG" id="vg:37273737"/>
<reference evidence="2" key="1">
    <citation type="journal article" date="2017" name="J. Virol.">
        <title>A novel type of polyhedral viruses infecting hyperthermophilic archaea.</title>
        <authorList>
            <person name="Liu Y."/>
            <person name="Ishino S."/>
            <person name="Ishino Y."/>
            <person name="Pehau-Arnaudet G."/>
            <person name="Krupovic M."/>
            <person name="Prangishvili D."/>
        </authorList>
    </citation>
    <scope>NUCLEOTIDE SEQUENCE [LARGE SCALE GENOMIC DNA]</scope>
    <source>
        <strain evidence="2">S14</strain>
    </source>
</reference>
<organismHost>
    <name type="scientific">Sulfolobus</name>
    <dbReference type="NCBI Taxonomy" id="2284"/>
</organismHost>
<accession>A0A1W6I153</accession>
<dbReference type="Proteomes" id="UP000224527">
    <property type="component" value="Segment"/>
</dbReference>
<sequence>MSDKQTQQTNPPGTQSKNSLENSVYIQYTYTQTQPEQTTDKPPTDKQTNANNRQTADKQFLENMLLNSTDVLPLRVKTLIKHIYRDMPMSKKKMVNSLLQDIILSMAEEKLPENIKRQLKHELNIEILKHSDNAEMPHNINIIINQNNQNTEVNIDLTKLIDFLNELQKLIFEIAKHNYDNKLNAYVLPKARLNDLSTIVNNLRRLLN</sequence>
<evidence type="ECO:0000313" key="3">
    <source>
        <dbReference type="Proteomes" id="UP000224527"/>
    </source>
</evidence>
<feature type="compositionally biased region" description="Low complexity" evidence="1">
    <location>
        <begin position="25"/>
        <end position="37"/>
    </location>
</feature>
<feature type="compositionally biased region" description="Polar residues" evidence="1">
    <location>
        <begin position="1"/>
        <end position="24"/>
    </location>
</feature>
<name>A0A1W6I153_SPV1</name>
<dbReference type="RefSeq" id="YP_009497866.1">
    <property type="nucleotide sequence ID" value="NC_038017.1"/>
</dbReference>
<proteinExistence type="predicted"/>
<evidence type="ECO:0000313" key="2">
    <source>
        <dbReference type="EMBL" id="ARM37801.1"/>
    </source>
</evidence>
<dbReference type="GeneID" id="37273737"/>
<protein>
    <submittedName>
        <fullName evidence="2">Uncharacterized protein</fullName>
    </submittedName>
</protein>